<dbReference type="GO" id="GO:0003676">
    <property type="term" value="F:nucleic acid binding"/>
    <property type="evidence" value="ECO:0007669"/>
    <property type="project" value="InterPro"/>
</dbReference>
<evidence type="ECO:0000313" key="4">
    <source>
        <dbReference type="EMBL" id="KAK3188613.1"/>
    </source>
</evidence>
<evidence type="ECO:0000259" key="3">
    <source>
        <dbReference type="PROSITE" id="PS50158"/>
    </source>
</evidence>
<dbReference type="InterPro" id="IPR002156">
    <property type="entry name" value="RNaseH_domain"/>
</dbReference>
<keyword evidence="1" id="KW-0479">Metal-binding</keyword>
<dbReference type="PANTHER" id="PTHR47074">
    <property type="entry name" value="BNAC02G40300D PROTEIN"/>
    <property type="match status" value="1"/>
</dbReference>
<protein>
    <recommendedName>
        <fullName evidence="3">CCHC-type domain-containing protein</fullName>
    </recommendedName>
</protein>
<dbReference type="PANTHER" id="PTHR47074:SF48">
    <property type="entry name" value="POLYNUCLEOTIDYL TRANSFERASE, RIBONUCLEASE H-LIKE SUPERFAMILY PROTEIN"/>
    <property type="match status" value="1"/>
</dbReference>
<dbReference type="InterPro" id="IPR012337">
    <property type="entry name" value="RNaseH-like_sf"/>
</dbReference>
<dbReference type="InterPro" id="IPR001878">
    <property type="entry name" value="Znf_CCHC"/>
</dbReference>
<sequence>MRNGGRSPLLRVDRWCGFCLAAGGGGGWFSEWLLILGMVLGVLIVLRLCLAWDFEGWSSLGVWSMDADEIEKRCAALSIGGEVPTLKITGEAHRESVIEVSHCLVRKLLSRKRVNREAFKDDRVMVWSRGPWHFNNSLLVLERPTGPGEILKLQFSRVEFWVQIFNIPLMCMNMRVARMIAEMSGEILNLEDFGTAIGAPIRYERLPEFCYGCGRIGHPLRECPDEVIRAKVMAGGGAEFGSWLKATPSVRFRGSYQQNYGEPDGSSDSRGDDDRAVESEHRRMDNQVVSTQTACTGYRGGFLWKGRSVVWKILDLFSLVRKWEGYKLTAQKWRRAARLISSHRGSLLGRQLVAPECGVPPEQIRKRLAIAIEGVRGGAKKCMSEIVTSWSSNRRSLGARLAERYENIILERAGSVHKGEWWKLLWNLPVPQKVRVVLWKVSNNAIPSLANLFRRKVHLLSCCGRCEEEVESTSHALFWCSEVEGVWDFFEFGLLLGDLKGLRCLDILCWVSLKIDREAMARFAMVMWGIWFNRNQLLHNKCGRDPGELVSWVAGLLEEFQGTYKSLLSSLSSDSAVAKEGWHPPPMGCLKLNTDAAVPPSGNCFGIGAVIRDSEGKVVLALSKFVQGFFSVEVYEALALREGLSLAKQHGLSVG</sequence>
<feature type="region of interest" description="Disordered" evidence="2">
    <location>
        <begin position="257"/>
        <end position="283"/>
    </location>
</feature>
<dbReference type="InterPro" id="IPR052929">
    <property type="entry name" value="RNase_H-like_EbsB-rel"/>
</dbReference>
<dbReference type="Proteomes" id="UP001281410">
    <property type="component" value="Unassembled WGS sequence"/>
</dbReference>
<keyword evidence="1" id="KW-0863">Zinc-finger</keyword>
<keyword evidence="1" id="KW-0862">Zinc</keyword>
<feature type="compositionally biased region" description="Basic and acidic residues" evidence="2">
    <location>
        <begin position="267"/>
        <end position="283"/>
    </location>
</feature>
<name>A0AAD9ZQ62_9ROSI</name>
<keyword evidence="5" id="KW-1185">Reference proteome</keyword>
<organism evidence="4 5">
    <name type="scientific">Dipteronia sinensis</name>
    <dbReference type="NCBI Taxonomy" id="43782"/>
    <lineage>
        <taxon>Eukaryota</taxon>
        <taxon>Viridiplantae</taxon>
        <taxon>Streptophyta</taxon>
        <taxon>Embryophyta</taxon>
        <taxon>Tracheophyta</taxon>
        <taxon>Spermatophyta</taxon>
        <taxon>Magnoliopsida</taxon>
        <taxon>eudicotyledons</taxon>
        <taxon>Gunneridae</taxon>
        <taxon>Pentapetalae</taxon>
        <taxon>rosids</taxon>
        <taxon>malvids</taxon>
        <taxon>Sapindales</taxon>
        <taxon>Sapindaceae</taxon>
        <taxon>Hippocastanoideae</taxon>
        <taxon>Acereae</taxon>
        <taxon>Dipteronia</taxon>
    </lineage>
</organism>
<dbReference type="Pfam" id="PF13966">
    <property type="entry name" value="zf-RVT"/>
    <property type="match status" value="1"/>
</dbReference>
<dbReference type="Pfam" id="PF14392">
    <property type="entry name" value="zf-CCHC_4"/>
    <property type="match status" value="1"/>
</dbReference>
<evidence type="ECO:0000313" key="5">
    <source>
        <dbReference type="Proteomes" id="UP001281410"/>
    </source>
</evidence>
<evidence type="ECO:0000256" key="2">
    <source>
        <dbReference type="SAM" id="MobiDB-lite"/>
    </source>
</evidence>
<dbReference type="AlphaFoldDB" id="A0AAD9ZQ62"/>
<evidence type="ECO:0000256" key="1">
    <source>
        <dbReference type="PROSITE-ProRule" id="PRU00047"/>
    </source>
</evidence>
<dbReference type="InterPro" id="IPR025836">
    <property type="entry name" value="Zn_knuckle_CX2CX4HX4C"/>
</dbReference>
<accession>A0AAD9ZQ62</accession>
<feature type="domain" description="CCHC-type" evidence="3">
    <location>
        <begin position="210"/>
        <end position="225"/>
    </location>
</feature>
<dbReference type="EMBL" id="JANJYJ010000009">
    <property type="protein sequence ID" value="KAK3188613.1"/>
    <property type="molecule type" value="Genomic_DNA"/>
</dbReference>
<dbReference type="SUPFAM" id="SSF53098">
    <property type="entry name" value="Ribonuclease H-like"/>
    <property type="match status" value="1"/>
</dbReference>
<dbReference type="PROSITE" id="PS50158">
    <property type="entry name" value="ZF_CCHC"/>
    <property type="match status" value="1"/>
</dbReference>
<dbReference type="InterPro" id="IPR026960">
    <property type="entry name" value="RVT-Znf"/>
</dbReference>
<dbReference type="Pfam" id="PF13456">
    <property type="entry name" value="RVT_3"/>
    <property type="match status" value="1"/>
</dbReference>
<gene>
    <name evidence="4" type="ORF">Dsin_028174</name>
</gene>
<dbReference type="GO" id="GO:0004523">
    <property type="term" value="F:RNA-DNA hybrid ribonuclease activity"/>
    <property type="evidence" value="ECO:0007669"/>
    <property type="project" value="InterPro"/>
</dbReference>
<reference evidence="4" key="1">
    <citation type="journal article" date="2023" name="Plant J.">
        <title>Genome sequences and population genomics provide insights into the demographic history, inbreeding, and mutation load of two 'living fossil' tree species of Dipteronia.</title>
        <authorList>
            <person name="Feng Y."/>
            <person name="Comes H.P."/>
            <person name="Chen J."/>
            <person name="Zhu S."/>
            <person name="Lu R."/>
            <person name="Zhang X."/>
            <person name="Li P."/>
            <person name="Qiu J."/>
            <person name="Olsen K.M."/>
            <person name="Qiu Y."/>
        </authorList>
    </citation>
    <scope>NUCLEOTIDE SEQUENCE</scope>
    <source>
        <strain evidence="4">NBL</strain>
    </source>
</reference>
<comment type="caution">
    <text evidence="4">The sequence shown here is derived from an EMBL/GenBank/DDBJ whole genome shotgun (WGS) entry which is preliminary data.</text>
</comment>
<dbReference type="GO" id="GO:0008270">
    <property type="term" value="F:zinc ion binding"/>
    <property type="evidence" value="ECO:0007669"/>
    <property type="project" value="UniProtKB-KW"/>
</dbReference>
<proteinExistence type="predicted"/>